<dbReference type="Gene3D" id="2.60.15.10">
    <property type="entry name" value="F0F1 ATP synthase delta/epsilon subunit, N-terminal"/>
    <property type="match status" value="1"/>
</dbReference>
<dbReference type="InterPro" id="IPR001469">
    <property type="entry name" value="ATP_synth_F1_dsu/esu"/>
</dbReference>
<name>A0A1J1GW86_PLAGA</name>
<sequence>MLNKTRRIFFSTAKNSNLYLSLSSSSESIFRSQIIKRASFPGIEGYFTITNNHSPLVTLLRNGIITVEFDEKEKKQFFISDGIFIYKKSNDNNNNNNAEVVGVEIVPLEYLDKNKTIKVLQQLCAINDTTDDKWRKIKTMLGKELCSSILRITS</sequence>
<evidence type="ECO:0000256" key="7">
    <source>
        <dbReference type="ARBA" id="ARBA00023065"/>
    </source>
</evidence>
<dbReference type="EC" id="3.6.3.14" evidence="11"/>
<dbReference type="GO" id="GO:0016787">
    <property type="term" value="F:hydrolase activity"/>
    <property type="evidence" value="ECO:0007669"/>
    <property type="project" value="UniProtKB-KW"/>
</dbReference>
<keyword evidence="7" id="KW-0406">Ion transport</keyword>
<dbReference type="Proteomes" id="UP000220797">
    <property type="component" value="Unassembled WGS sequence"/>
</dbReference>
<evidence type="ECO:0000256" key="4">
    <source>
        <dbReference type="ARBA" id="ARBA00022781"/>
    </source>
</evidence>
<proteinExistence type="inferred from homology"/>
<dbReference type="PANTHER" id="PTHR13822">
    <property type="entry name" value="ATP SYNTHASE DELTA/EPSILON CHAIN"/>
    <property type="match status" value="1"/>
</dbReference>
<keyword evidence="5" id="KW-0999">Mitochondrion inner membrane</keyword>
<dbReference type="OMA" id="KVLQQMC"/>
<dbReference type="CDD" id="cd12152">
    <property type="entry name" value="F1-ATPase_delta"/>
    <property type="match status" value="1"/>
</dbReference>
<dbReference type="GO" id="GO:0045259">
    <property type="term" value="C:proton-transporting ATP synthase complex"/>
    <property type="evidence" value="ECO:0007669"/>
    <property type="project" value="InterPro"/>
</dbReference>
<evidence type="ECO:0000256" key="9">
    <source>
        <dbReference type="ARBA" id="ARBA00023136"/>
    </source>
</evidence>
<comment type="caution">
    <text evidence="11">The sequence shown here is derived from an EMBL/GenBank/DDBJ whole genome shotgun (WGS) entry which is preliminary data.</text>
</comment>
<evidence type="ECO:0000259" key="10">
    <source>
        <dbReference type="Pfam" id="PF02823"/>
    </source>
</evidence>
<keyword evidence="8" id="KW-0496">Mitochondrion</keyword>
<comment type="subcellular location">
    <subcellularLocation>
        <location evidence="1">Mitochondrion inner membrane</location>
    </subcellularLocation>
</comment>
<evidence type="ECO:0000256" key="1">
    <source>
        <dbReference type="ARBA" id="ARBA00004273"/>
    </source>
</evidence>
<dbReference type="InterPro" id="IPR036771">
    <property type="entry name" value="ATPsynth_dsu/esu_N"/>
</dbReference>
<evidence type="ECO:0000256" key="8">
    <source>
        <dbReference type="ARBA" id="ARBA00023128"/>
    </source>
</evidence>
<dbReference type="OrthoDB" id="270171at2759"/>
<evidence type="ECO:0000256" key="2">
    <source>
        <dbReference type="ARBA" id="ARBA00005712"/>
    </source>
</evidence>
<dbReference type="InterPro" id="IPR020546">
    <property type="entry name" value="ATP_synth_F1_dsu/esu_N"/>
</dbReference>
<dbReference type="GO" id="GO:0005743">
    <property type="term" value="C:mitochondrial inner membrane"/>
    <property type="evidence" value="ECO:0007669"/>
    <property type="project" value="UniProtKB-SubCell"/>
</dbReference>
<dbReference type="GeneID" id="39732281"/>
<comment type="similarity">
    <text evidence="2">Belongs to the ATPase epsilon chain family.</text>
</comment>
<feature type="domain" description="ATP synthase F1 complex delta/epsilon subunit N-terminal" evidence="10">
    <location>
        <begin position="21"/>
        <end position="84"/>
    </location>
</feature>
<accession>A0A1J1GW86</accession>
<dbReference type="PANTHER" id="PTHR13822:SF7">
    <property type="entry name" value="ATP SYNTHASE SUBUNIT DELTA, MITOCHONDRIAL"/>
    <property type="match status" value="1"/>
</dbReference>
<evidence type="ECO:0000313" key="11">
    <source>
        <dbReference type="EMBL" id="CRG96526.1"/>
    </source>
</evidence>
<evidence type="ECO:0000256" key="3">
    <source>
        <dbReference type="ARBA" id="ARBA00022448"/>
    </source>
</evidence>
<keyword evidence="9" id="KW-0472">Membrane</keyword>
<dbReference type="VEuPathDB" id="PlasmoDB:PGAL8A_00375100"/>
<dbReference type="RefSeq" id="XP_028529331.1">
    <property type="nucleotide sequence ID" value="XM_028672816.1"/>
</dbReference>
<keyword evidence="4" id="KW-0375">Hydrogen ion transport</keyword>
<keyword evidence="12" id="KW-1185">Reference proteome</keyword>
<evidence type="ECO:0000256" key="6">
    <source>
        <dbReference type="ARBA" id="ARBA00022946"/>
    </source>
</evidence>
<evidence type="ECO:0000313" key="12">
    <source>
        <dbReference type="Proteomes" id="UP000220797"/>
    </source>
</evidence>
<dbReference type="Pfam" id="PF02823">
    <property type="entry name" value="ATP-synt_DE_N"/>
    <property type="match status" value="1"/>
</dbReference>
<dbReference type="GO" id="GO:0046933">
    <property type="term" value="F:proton-transporting ATP synthase activity, rotational mechanism"/>
    <property type="evidence" value="ECO:0007669"/>
    <property type="project" value="InterPro"/>
</dbReference>
<organism evidence="11 12">
    <name type="scientific">Plasmodium gallinaceum</name>
    <dbReference type="NCBI Taxonomy" id="5849"/>
    <lineage>
        <taxon>Eukaryota</taxon>
        <taxon>Sar</taxon>
        <taxon>Alveolata</taxon>
        <taxon>Apicomplexa</taxon>
        <taxon>Aconoidasida</taxon>
        <taxon>Haemosporida</taxon>
        <taxon>Plasmodiidae</taxon>
        <taxon>Plasmodium</taxon>
        <taxon>Plasmodium (Haemamoeba)</taxon>
    </lineage>
</organism>
<keyword evidence="3" id="KW-0813">Transport</keyword>
<keyword evidence="11" id="KW-0378">Hydrolase</keyword>
<evidence type="ECO:0000256" key="5">
    <source>
        <dbReference type="ARBA" id="ARBA00022792"/>
    </source>
</evidence>
<keyword evidence="6" id="KW-0809">Transit peptide</keyword>
<reference evidence="11" key="1">
    <citation type="submission" date="2015-04" db="EMBL/GenBank/DDBJ databases">
        <authorList>
            <consortium name="Pathogen Informatics"/>
        </authorList>
    </citation>
    <scope>NUCLEOTIDE SEQUENCE [LARGE SCALE GENOMIC DNA]</scope>
    <source>
        <strain evidence="11">8A</strain>
    </source>
</reference>
<dbReference type="SUPFAM" id="SSF51344">
    <property type="entry name" value="Epsilon subunit of F1F0-ATP synthase N-terminal domain"/>
    <property type="match status" value="1"/>
</dbReference>
<protein>
    <submittedName>
        <fullName evidence="11">Mitochondrial ATP synthase delta subunit, putative</fullName>
        <ecNumber evidence="11">3.6.3.14</ecNumber>
    </submittedName>
</protein>
<dbReference type="AlphaFoldDB" id="A0A1J1GW86"/>
<dbReference type="EMBL" id="CVMV01000059">
    <property type="protein sequence ID" value="CRG96526.1"/>
    <property type="molecule type" value="Genomic_DNA"/>
</dbReference>
<gene>
    <name evidence="11" type="ORF">PGAL8A_00375100</name>
</gene>